<dbReference type="InterPro" id="IPR036383">
    <property type="entry name" value="TSP1_rpt_sf"/>
</dbReference>
<name>A0ABU7AN09_9TELE</name>
<dbReference type="EMBL" id="JAHUTI010021686">
    <property type="protein sequence ID" value="MED6239602.1"/>
    <property type="molecule type" value="Genomic_DNA"/>
</dbReference>
<reference evidence="1 2" key="1">
    <citation type="submission" date="2021-07" db="EMBL/GenBank/DDBJ databases">
        <authorList>
            <person name="Palmer J.M."/>
        </authorList>
    </citation>
    <scope>NUCLEOTIDE SEQUENCE [LARGE SCALE GENOMIC DNA]</scope>
    <source>
        <strain evidence="1 2">AT_MEX2019</strain>
        <tissue evidence="1">Muscle</tissue>
    </source>
</reference>
<evidence type="ECO:0000313" key="1">
    <source>
        <dbReference type="EMBL" id="MED6239602.1"/>
    </source>
</evidence>
<dbReference type="InterPro" id="IPR000884">
    <property type="entry name" value="TSP1_rpt"/>
</dbReference>
<gene>
    <name evidence="1" type="ORF">ATANTOWER_008522</name>
</gene>
<dbReference type="Pfam" id="PF00090">
    <property type="entry name" value="TSP_1"/>
    <property type="match status" value="1"/>
</dbReference>
<feature type="non-terminal residue" evidence="1">
    <location>
        <position position="1"/>
    </location>
</feature>
<dbReference type="SUPFAM" id="SSF82895">
    <property type="entry name" value="TSP-1 type 1 repeat"/>
    <property type="match status" value="1"/>
</dbReference>
<dbReference type="Proteomes" id="UP001345963">
    <property type="component" value="Unassembled WGS sequence"/>
</dbReference>
<organism evidence="1 2">
    <name type="scientific">Ataeniobius toweri</name>
    <dbReference type="NCBI Taxonomy" id="208326"/>
    <lineage>
        <taxon>Eukaryota</taxon>
        <taxon>Metazoa</taxon>
        <taxon>Chordata</taxon>
        <taxon>Craniata</taxon>
        <taxon>Vertebrata</taxon>
        <taxon>Euteleostomi</taxon>
        <taxon>Actinopterygii</taxon>
        <taxon>Neopterygii</taxon>
        <taxon>Teleostei</taxon>
        <taxon>Neoteleostei</taxon>
        <taxon>Acanthomorphata</taxon>
        <taxon>Ovalentaria</taxon>
        <taxon>Atherinomorphae</taxon>
        <taxon>Cyprinodontiformes</taxon>
        <taxon>Goodeidae</taxon>
        <taxon>Ataeniobius</taxon>
    </lineage>
</organism>
<protein>
    <submittedName>
        <fullName evidence="1">Uncharacterized protein</fullName>
    </submittedName>
</protein>
<evidence type="ECO:0000313" key="2">
    <source>
        <dbReference type="Proteomes" id="UP001345963"/>
    </source>
</evidence>
<keyword evidence="2" id="KW-1185">Reference proteome</keyword>
<accession>A0ABU7AN09</accession>
<dbReference type="PROSITE" id="PS50092">
    <property type="entry name" value="TSP1"/>
    <property type="match status" value="1"/>
</dbReference>
<proteinExistence type="predicted"/>
<dbReference type="Gene3D" id="2.20.100.10">
    <property type="entry name" value="Thrombospondin type-1 (TSP1) repeat"/>
    <property type="match status" value="1"/>
</dbReference>
<sequence length="115" mass="12767">CSVTCGNGTQQRQALCHTRDNTIGLCLDSKPDTIRVCRMEPCRKGSSDLNKNGNILIHWLSRPNPNYPRISSRKTSLYSSQPSLHSDSRSCMSVLCWALPISVLLSLQGRPRLAP</sequence>
<comment type="caution">
    <text evidence="1">The sequence shown here is derived from an EMBL/GenBank/DDBJ whole genome shotgun (WGS) entry which is preliminary data.</text>
</comment>